<dbReference type="Proteomes" id="UP000223913">
    <property type="component" value="Unassembled WGS sequence"/>
</dbReference>
<accession>A0A2D0NEL1</accession>
<reference evidence="1 2" key="1">
    <citation type="submission" date="2017-10" db="EMBL/GenBank/DDBJ databases">
        <title>The draft genome sequence of Lewinella nigricans NBRC 102662.</title>
        <authorList>
            <person name="Wang K."/>
        </authorList>
    </citation>
    <scope>NUCLEOTIDE SEQUENCE [LARGE SCALE GENOMIC DNA]</scope>
    <source>
        <strain evidence="1 2">NBRC 102662</strain>
    </source>
</reference>
<keyword evidence="2" id="KW-1185">Reference proteome</keyword>
<dbReference type="InterPro" id="IPR013211">
    <property type="entry name" value="LVIVD"/>
</dbReference>
<dbReference type="Pfam" id="PF08309">
    <property type="entry name" value="LVIVD"/>
    <property type="match status" value="3"/>
</dbReference>
<dbReference type="SUPFAM" id="SSF101908">
    <property type="entry name" value="Putative isomerase YbhE"/>
    <property type="match status" value="1"/>
</dbReference>
<sequence length="390" mass="43687">MDEYRQAIAPEAPRTLENTGALYVYNNYIFINEQKEGIHIVDNTDPENPTPIAFLKIPGNFNMGIRNNLLYADNFVDLVVMDISDPLDVKFAGRTENVFDSYQFYQDLGYLVYYEESEETVELSCSDLNFGNDFFWMNDGRLVFDAAFSNNAEALSPNVSFDQGGNSIGQAGSLARFSIIDKYLYSISEYDLRIFDLEDPVAAELASTVNIGWGIETIFPYQDNLFIGADHGMYIYDNSDPLNPTQLSLFTHARACDPVYVQGNTAYVTLRDGTECEGFDNQLDVVDITDLSNPKLLASHQMSNPHGLSIRDENLYLCDGRFGFKVYDVSDWRLISSRQLAHVPGFSAFDVITVNGKDLAIVIGEDGLYQFDISDPADPVRLSVLSTGSR</sequence>
<proteinExistence type="predicted"/>
<name>A0A2D0NEL1_FLAN2</name>
<protein>
    <recommendedName>
        <fullName evidence="3">LVIVD repeat-containing protein</fullName>
    </recommendedName>
</protein>
<organism evidence="1 2">
    <name type="scientific">Flavilitoribacter nigricans (strain ATCC 23147 / DSM 23189 / NBRC 102662 / NCIMB 1420 / SS-2)</name>
    <name type="common">Lewinella nigricans</name>
    <dbReference type="NCBI Taxonomy" id="1122177"/>
    <lineage>
        <taxon>Bacteria</taxon>
        <taxon>Pseudomonadati</taxon>
        <taxon>Bacteroidota</taxon>
        <taxon>Saprospiria</taxon>
        <taxon>Saprospirales</taxon>
        <taxon>Lewinellaceae</taxon>
        <taxon>Flavilitoribacter</taxon>
    </lineage>
</organism>
<dbReference type="EMBL" id="PDUD01000017">
    <property type="protein sequence ID" value="PHN06848.1"/>
    <property type="molecule type" value="Genomic_DNA"/>
</dbReference>
<comment type="caution">
    <text evidence="1">The sequence shown here is derived from an EMBL/GenBank/DDBJ whole genome shotgun (WGS) entry which is preliminary data.</text>
</comment>
<evidence type="ECO:0008006" key="3">
    <source>
        <dbReference type="Google" id="ProtNLM"/>
    </source>
</evidence>
<evidence type="ECO:0000313" key="1">
    <source>
        <dbReference type="EMBL" id="PHN06848.1"/>
    </source>
</evidence>
<dbReference type="AlphaFoldDB" id="A0A2D0NEL1"/>
<gene>
    <name evidence="1" type="ORF">CRP01_09935</name>
</gene>
<dbReference type="OrthoDB" id="1521841at2"/>
<evidence type="ECO:0000313" key="2">
    <source>
        <dbReference type="Proteomes" id="UP000223913"/>
    </source>
</evidence>